<organism evidence="7 8">
    <name type="scientific">Stentor coeruleus</name>
    <dbReference type="NCBI Taxonomy" id="5963"/>
    <lineage>
        <taxon>Eukaryota</taxon>
        <taxon>Sar</taxon>
        <taxon>Alveolata</taxon>
        <taxon>Ciliophora</taxon>
        <taxon>Postciliodesmatophora</taxon>
        <taxon>Heterotrichea</taxon>
        <taxon>Heterotrichida</taxon>
        <taxon>Stentoridae</taxon>
        <taxon>Stentor</taxon>
    </lineage>
</organism>
<dbReference type="AlphaFoldDB" id="A0A1R2CIE6"/>
<keyword evidence="8" id="KW-1185">Reference proteome</keyword>
<dbReference type="InterPro" id="IPR050930">
    <property type="entry name" value="MFS_Vesicular_Transporter"/>
</dbReference>
<evidence type="ECO:0000256" key="1">
    <source>
        <dbReference type="ARBA" id="ARBA00004141"/>
    </source>
</evidence>
<protein>
    <recommendedName>
        <fullName evidence="9">Major facilitator superfamily (MFS) profile domain-containing protein</fullName>
    </recommendedName>
</protein>
<evidence type="ECO:0000256" key="6">
    <source>
        <dbReference type="SAM" id="Phobius"/>
    </source>
</evidence>
<feature type="transmembrane region" description="Helical" evidence="6">
    <location>
        <begin position="150"/>
        <end position="167"/>
    </location>
</feature>
<feature type="transmembrane region" description="Helical" evidence="6">
    <location>
        <begin position="120"/>
        <end position="138"/>
    </location>
</feature>
<evidence type="ECO:0000256" key="3">
    <source>
        <dbReference type="ARBA" id="ARBA00022692"/>
    </source>
</evidence>
<reference evidence="7 8" key="1">
    <citation type="submission" date="2016-11" db="EMBL/GenBank/DDBJ databases">
        <title>The macronuclear genome of Stentor coeruleus: a giant cell with tiny introns.</title>
        <authorList>
            <person name="Slabodnick M."/>
            <person name="Ruby J.G."/>
            <person name="Reiff S.B."/>
            <person name="Swart E.C."/>
            <person name="Gosai S."/>
            <person name="Prabakaran S."/>
            <person name="Witkowska E."/>
            <person name="Larue G.E."/>
            <person name="Fisher S."/>
            <person name="Freeman R.M."/>
            <person name="Gunawardena J."/>
            <person name="Chu W."/>
            <person name="Stover N.A."/>
            <person name="Gregory B.D."/>
            <person name="Nowacki M."/>
            <person name="Derisi J."/>
            <person name="Roy S.W."/>
            <person name="Marshall W.F."/>
            <person name="Sood P."/>
        </authorList>
    </citation>
    <scope>NUCLEOTIDE SEQUENCE [LARGE SCALE GENOMIC DNA]</scope>
    <source>
        <strain evidence="7">WM001</strain>
    </source>
</reference>
<dbReference type="OrthoDB" id="298065at2759"/>
<comment type="caution">
    <text evidence="7">The sequence shown here is derived from an EMBL/GenBank/DDBJ whole genome shotgun (WGS) entry which is preliminary data.</text>
</comment>
<comment type="subcellular location">
    <subcellularLocation>
        <location evidence="1">Membrane</location>
        <topology evidence="1">Multi-pass membrane protein</topology>
    </subcellularLocation>
</comment>
<dbReference type="Proteomes" id="UP000187209">
    <property type="component" value="Unassembled WGS sequence"/>
</dbReference>
<proteinExistence type="predicted"/>
<accession>A0A1R2CIE6</accession>
<dbReference type="Gene3D" id="1.20.1250.20">
    <property type="entry name" value="MFS general substrate transporter like domains"/>
    <property type="match status" value="2"/>
</dbReference>
<keyword evidence="5 6" id="KW-0472">Membrane</keyword>
<dbReference type="GO" id="GO:0022857">
    <property type="term" value="F:transmembrane transporter activity"/>
    <property type="evidence" value="ECO:0007669"/>
    <property type="project" value="InterPro"/>
</dbReference>
<feature type="transmembrane region" description="Helical" evidence="6">
    <location>
        <begin position="284"/>
        <end position="304"/>
    </location>
</feature>
<feature type="transmembrane region" description="Helical" evidence="6">
    <location>
        <begin position="54"/>
        <end position="72"/>
    </location>
</feature>
<feature type="transmembrane region" description="Helical" evidence="6">
    <location>
        <begin position="226"/>
        <end position="245"/>
    </location>
</feature>
<evidence type="ECO:0000256" key="2">
    <source>
        <dbReference type="ARBA" id="ARBA00022448"/>
    </source>
</evidence>
<dbReference type="PANTHER" id="PTHR23506">
    <property type="entry name" value="GH10249P"/>
    <property type="match status" value="1"/>
</dbReference>
<keyword evidence="3 6" id="KW-0812">Transmembrane</keyword>
<dbReference type="PANTHER" id="PTHR23506:SF26">
    <property type="entry name" value="MFS-TYPE TRANSPORTER SLC18B1"/>
    <property type="match status" value="1"/>
</dbReference>
<evidence type="ECO:0000256" key="4">
    <source>
        <dbReference type="ARBA" id="ARBA00022989"/>
    </source>
</evidence>
<dbReference type="Pfam" id="PF07690">
    <property type="entry name" value="MFS_1"/>
    <property type="match status" value="1"/>
</dbReference>
<keyword evidence="4 6" id="KW-1133">Transmembrane helix</keyword>
<feature type="transmembrane region" description="Helical" evidence="6">
    <location>
        <begin position="257"/>
        <end position="278"/>
    </location>
</feature>
<sequence>MSMMLVLPFYPIIAHERGISEFMIGLVFTTLPLSSCIFSAFISKKIESVNPRSCACLGLVSMALSLLGFTFISTFDNLGFIILSLICRVIGGLGLASIYISSMSMISLNYPAKQESFISMMEACGGFGLMMAPLYSAFATKNVSFSGSYFIFSLVLMVFIPIYWNFTTSKSRIQLINEVQKTPTKIKITKNILIDTSILIFCYTIITFLEPSMSLYLSENHISDNLISIVLSGMTFCYTITNFLMSFLTKYIKIRKLISLSATISTLGVLLAGPISIYFNTISISIIGAIITGIGAAIAFVSVLPSMIHDMTILGYNEESIVGHLSSLISICMNIGEISGPILSGVLPLIFDFSIGCSILGFIGIALIFSNFLLKTKT</sequence>
<dbReference type="GO" id="GO:0016020">
    <property type="term" value="C:membrane"/>
    <property type="evidence" value="ECO:0007669"/>
    <property type="project" value="UniProtKB-SubCell"/>
</dbReference>
<feature type="transmembrane region" description="Helical" evidence="6">
    <location>
        <begin position="78"/>
        <end position="100"/>
    </location>
</feature>
<dbReference type="InterPro" id="IPR036259">
    <property type="entry name" value="MFS_trans_sf"/>
</dbReference>
<name>A0A1R2CIE6_9CILI</name>
<feature type="transmembrane region" description="Helical" evidence="6">
    <location>
        <begin position="22"/>
        <end position="42"/>
    </location>
</feature>
<evidence type="ECO:0000256" key="5">
    <source>
        <dbReference type="ARBA" id="ARBA00023136"/>
    </source>
</evidence>
<feature type="transmembrane region" description="Helical" evidence="6">
    <location>
        <begin position="353"/>
        <end position="374"/>
    </location>
</feature>
<evidence type="ECO:0008006" key="9">
    <source>
        <dbReference type="Google" id="ProtNLM"/>
    </source>
</evidence>
<feature type="transmembrane region" description="Helical" evidence="6">
    <location>
        <begin position="188"/>
        <end position="206"/>
    </location>
</feature>
<feature type="transmembrane region" description="Helical" evidence="6">
    <location>
        <begin position="325"/>
        <end position="347"/>
    </location>
</feature>
<dbReference type="InterPro" id="IPR011701">
    <property type="entry name" value="MFS"/>
</dbReference>
<dbReference type="EMBL" id="MPUH01000141">
    <property type="protein sequence ID" value="OMJ88802.1"/>
    <property type="molecule type" value="Genomic_DNA"/>
</dbReference>
<keyword evidence="2" id="KW-0813">Transport</keyword>
<gene>
    <name evidence="7" type="ORF">SteCoe_9189</name>
</gene>
<dbReference type="SUPFAM" id="SSF103473">
    <property type="entry name" value="MFS general substrate transporter"/>
    <property type="match status" value="1"/>
</dbReference>
<evidence type="ECO:0000313" key="7">
    <source>
        <dbReference type="EMBL" id="OMJ88802.1"/>
    </source>
</evidence>
<evidence type="ECO:0000313" key="8">
    <source>
        <dbReference type="Proteomes" id="UP000187209"/>
    </source>
</evidence>